<evidence type="ECO:0000313" key="2">
    <source>
        <dbReference type="Proteomes" id="UP000436006"/>
    </source>
</evidence>
<evidence type="ECO:0000313" key="1">
    <source>
        <dbReference type="EMBL" id="MVM36204.1"/>
    </source>
</evidence>
<dbReference type="Proteomes" id="UP000436006">
    <property type="component" value="Unassembled WGS sequence"/>
</dbReference>
<protein>
    <submittedName>
        <fullName evidence="1">Uncharacterized protein</fullName>
    </submittedName>
</protein>
<comment type="caution">
    <text evidence="1">The sequence shown here is derived from an EMBL/GenBank/DDBJ whole genome shotgun (WGS) entry which is preliminary data.</text>
</comment>
<name>A0A7K1SQX1_9BACT</name>
<dbReference type="RefSeq" id="WP_157591003.1">
    <property type="nucleotide sequence ID" value="NZ_WPIN01000033.1"/>
</dbReference>
<gene>
    <name evidence="1" type="ORF">GO755_39710</name>
</gene>
<accession>A0A7K1SQX1</accession>
<dbReference type="EMBL" id="WPIN01000033">
    <property type="protein sequence ID" value="MVM36204.1"/>
    <property type="molecule type" value="Genomic_DNA"/>
</dbReference>
<keyword evidence="2" id="KW-1185">Reference proteome</keyword>
<organism evidence="1 2">
    <name type="scientific">Spirosoma arboris</name>
    <dbReference type="NCBI Taxonomy" id="2682092"/>
    <lineage>
        <taxon>Bacteria</taxon>
        <taxon>Pseudomonadati</taxon>
        <taxon>Bacteroidota</taxon>
        <taxon>Cytophagia</taxon>
        <taxon>Cytophagales</taxon>
        <taxon>Cytophagaceae</taxon>
        <taxon>Spirosoma</taxon>
    </lineage>
</organism>
<proteinExistence type="predicted"/>
<reference evidence="1 2" key="1">
    <citation type="submission" date="2019-12" db="EMBL/GenBank/DDBJ databases">
        <title>Spirosoma sp. HMF4905 genome sequencing and assembly.</title>
        <authorList>
            <person name="Kang H."/>
            <person name="Cha I."/>
            <person name="Kim H."/>
            <person name="Joh K."/>
        </authorList>
    </citation>
    <scope>NUCLEOTIDE SEQUENCE [LARGE SCALE GENOMIC DNA]</scope>
    <source>
        <strain evidence="1 2">HMF4905</strain>
    </source>
</reference>
<sequence length="120" mass="13378">MHHLETFSDSIPYERLLIEALGFQSPEGQNALAKFTNLLYVEQGKTLSQTSLPKALLPVKDNLMLALDTLSQKPAFTQFSTHLSRWISQVSKAQSSTDLTPIIRETVDMLFPLNDSDAKG</sequence>
<dbReference type="AlphaFoldDB" id="A0A7K1SQX1"/>